<gene>
    <name evidence="3" type="ORF">CEUTPL_LOCUS11385</name>
</gene>
<dbReference type="GO" id="GO:0005789">
    <property type="term" value="C:endoplasmic reticulum membrane"/>
    <property type="evidence" value="ECO:0007669"/>
    <property type="project" value="TreeGrafter"/>
</dbReference>
<dbReference type="GO" id="GO:0006660">
    <property type="term" value="P:phosphatidylserine catabolic process"/>
    <property type="evidence" value="ECO:0007669"/>
    <property type="project" value="TreeGrafter"/>
</dbReference>
<evidence type="ECO:0000259" key="2">
    <source>
        <dbReference type="Pfam" id="PF12146"/>
    </source>
</evidence>
<dbReference type="GO" id="GO:0004622">
    <property type="term" value="F:phosphatidylcholine lysophospholipase activity"/>
    <property type="evidence" value="ECO:0007669"/>
    <property type="project" value="TreeGrafter"/>
</dbReference>
<dbReference type="SUPFAM" id="SSF53474">
    <property type="entry name" value="alpha/beta-Hydrolases"/>
    <property type="match status" value="1"/>
</dbReference>
<dbReference type="Pfam" id="PF12146">
    <property type="entry name" value="Hydrolase_4"/>
    <property type="match status" value="1"/>
</dbReference>
<keyword evidence="1" id="KW-1133">Transmembrane helix</keyword>
<organism evidence="3 4">
    <name type="scientific">Ceutorhynchus assimilis</name>
    <name type="common">cabbage seed weevil</name>
    <dbReference type="NCBI Taxonomy" id="467358"/>
    <lineage>
        <taxon>Eukaryota</taxon>
        <taxon>Metazoa</taxon>
        <taxon>Ecdysozoa</taxon>
        <taxon>Arthropoda</taxon>
        <taxon>Hexapoda</taxon>
        <taxon>Insecta</taxon>
        <taxon>Pterygota</taxon>
        <taxon>Neoptera</taxon>
        <taxon>Endopterygota</taxon>
        <taxon>Coleoptera</taxon>
        <taxon>Polyphaga</taxon>
        <taxon>Cucujiformia</taxon>
        <taxon>Curculionidae</taxon>
        <taxon>Ceutorhynchinae</taxon>
        <taxon>Ceutorhynchus</taxon>
    </lineage>
</organism>
<keyword evidence="1" id="KW-0812">Transmembrane</keyword>
<protein>
    <recommendedName>
        <fullName evidence="2">Serine aminopeptidase S33 domain-containing protein</fullName>
    </recommendedName>
</protein>
<dbReference type="OrthoDB" id="10249433at2759"/>
<keyword evidence="4" id="KW-1185">Reference proteome</keyword>
<dbReference type="AlphaFoldDB" id="A0A9N9MT27"/>
<feature type="transmembrane region" description="Helical" evidence="1">
    <location>
        <begin position="12"/>
        <end position="35"/>
    </location>
</feature>
<evidence type="ECO:0000313" key="4">
    <source>
        <dbReference type="Proteomes" id="UP001152799"/>
    </source>
</evidence>
<dbReference type="EMBL" id="OU892282">
    <property type="protein sequence ID" value="CAG9770943.1"/>
    <property type="molecule type" value="Genomic_DNA"/>
</dbReference>
<dbReference type="Proteomes" id="UP001152799">
    <property type="component" value="Chromosome 6"/>
</dbReference>
<evidence type="ECO:0000313" key="3">
    <source>
        <dbReference type="EMBL" id="CAG9770943.1"/>
    </source>
</evidence>
<keyword evidence="1" id="KW-0472">Membrane</keyword>
<proteinExistence type="predicted"/>
<evidence type="ECO:0000256" key="1">
    <source>
        <dbReference type="SAM" id="Phobius"/>
    </source>
</evidence>
<dbReference type="InterPro" id="IPR029058">
    <property type="entry name" value="AB_hydrolase_fold"/>
</dbReference>
<dbReference type="GO" id="GO:0052651">
    <property type="term" value="P:monoacylglycerol catabolic process"/>
    <property type="evidence" value="ECO:0007669"/>
    <property type="project" value="TreeGrafter"/>
</dbReference>
<sequence length="343" mass="39229">MCSGKCCIFCTVYTAVLVFLVGLLLFVIVPVIFMFSVGIQKSLVFPTYIIEPKNYSNSEDYGITGVRNMYIDVPNANTENVTLGLWQILPKEIVSDIIKNDEYNFDGVLSNEKYKILLYLHGNGSDRTKSIELYEILREFFHIFAVDYRGYGDSTGSDLTETNMVNDMKYIFKWIQERSKSKIFVWGHSLGTGIATHLIAELKKEHINSTGLVLEAPFTSVIDVMRTHPVVKFYSVLPWTEATILNPIKTNDMNFDSKSYITDIDCPIMILHAEDDEIIPYNIATELYYTAINNRNSTYQGDVTFHLYPPKGNGHMLLYLEPDLSKQVRSFIDQCLDFSKKNL</sequence>
<accession>A0A9N9MT27</accession>
<reference evidence="3" key="1">
    <citation type="submission" date="2022-01" db="EMBL/GenBank/DDBJ databases">
        <authorList>
            <person name="King R."/>
        </authorList>
    </citation>
    <scope>NUCLEOTIDE SEQUENCE</scope>
</reference>
<name>A0A9N9MT27_9CUCU</name>
<dbReference type="InterPro" id="IPR022742">
    <property type="entry name" value="Hydrolase_4"/>
</dbReference>
<dbReference type="GO" id="GO:0047372">
    <property type="term" value="F:monoacylglycerol lipase activity"/>
    <property type="evidence" value="ECO:0007669"/>
    <property type="project" value="TreeGrafter"/>
</dbReference>
<dbReference type="PANTHER" id="PTHR12277:SF194">
    <property type="entry name" value="FI04476P"/>
    <property type="match status" value="1"/>
</dbReference>
<dbReference type="PANTHER" id="PTHR12277">
    <property type="entry name" value="ALPHA/BETA HYDROLASE DOMAIN-CONTAINING PROTEIN"/>
    <property type="match status" value="1"/>
</dbReference>
<feature type="domain" description="Serine aminopeptidase S33" evidence="2">
    <location>
        <begin position="115"/>
        <end position="233"/>
    </location>
</feature>
<dbReference type="Gene3D" id="3.40.50.1820">
    <property type="entry name" value="alpha/beta hydrolase"/>
    <property type="match status" value="1"/>
</dbReference>